<evidence type="ECO:0000256" key="8">
    <source>
        <dbReference type="SAM" id="Phobius"/>
    </source>
</evidence>
<comment type="similarity">
    <text evidence="2">Belongs to the GSP F family.</text>
</comment>
<proteinExistence type="inferred from homology"/>
<reference evidence="10 11" key="1">
    <citation type="submission" date="2015-02" db="EMBL/GenBank/DDBJ databases">
        <title>Single-cell genomics of uncultivated deep-branching MTB reveals a conserved set of magnetosome genes.</title>
        <authorList>
            <person name="Kolinko S."/>
            <person name="Richter M."/>
            <person name="Glockner F.O."/>
            <person name="Brachmann A."/>
            <person name="Schuler D."/>
        </authorList>
    </citation>
    <scope>NUCLEOTIDE SEQUENCE [LARGE SCALE GENOMIC DNA]</scope>
    <source>
        <strain evidence="10">TM-1</strain>
    </source>
</reference>
<dbReference type="EMBL" id="LACI01002446">
    <property type="protein sequence ID" value="KJU82014.1"/>
    <property type="molecule type" value="Genomic_DNA"/>
</dbReference>
<dbReference type="InterPro" id="IPR003004">
    <property type="entry name" value="GspF/PilC"/>
</dbReference>
<name>A0A0F3GJ76_9BACT</name>
<keyword evidence="6 8" id="KW-1133">Transmembrane helix</keyword>
<dbReference type="GO" id="GO:0005886">
    <property type="term" value="C:plasma membrane"/>
    <property type="evidence" value="ECO:0007669"/>
    <property type="project" value="UniProtKB-SubCell"/>
</dbReference>
<feature type="transmembrane region" description="Helical" evidence="8">
    <location>
        <begin position="216"/>
        <end position="235"/>
    </location>
</feature>
<keyword evidence="4" id="KW-0997">Cell inner membrane</keyword>
<protein>
    <submittedName>
        <fullName evidence="10">General secretion pathway protein F</fullName>
    </submittedName>
</protein>
<evidence type="ECO:0000313" key="10">
    <source>
        <dbReference type="EMBL" id="KJU82014.1"/>
    </source>
</evidence>
<organism evidence="10 11">
    <name type="scientific">Candidatus Magnetobacterium bavaricum</name>
    <dbReference type="NCBI Taxonomy" id="29290"/>
    <lineage>
        <taxon>Bacteria</taxon>
        <taxon>Pseudomonadati</taxon>
        <taxon>Nitrospirota</taxon>
        <taxon>Thermodesulfovibrionia</taxon>
        <taxon>Thermodesulfovibrionales</taxon>
        <taxon>Candidatus Magnetobacteriaceae</taxon>
        <taxon>Candidatus Magnetobacterium</taxon>
    </lineage>
</organism>
<dbReference type="PANTHER" id="PTHR30012">
    <property type="entry name" value="GENERAL SECRETION PATHWAY PROTEIN"/>
    <property type="match status" value="1"/>
</dbReference>
<dbReference type="PANTHER" id="PTHR30012:SF0">
    <property type="entry name" value="TYPE II SECRETION SYSTEM PROTEIN F-RELATED"/>
    <property type="match status" value="1"/>
</dbReference>
<dbReference type="GO" id="GO:0015628">
    <property type="term" value="P:protein secretion by the type II secretion system"/>
    <property type="evidence" value="ECO:0007669"/>
    <property type="project" value="TreeGrafter"/>
</dbReference>
<keyword evidence="7 8" id="KW-0472">Membrane</keyword>
<dbReference type="Pfam" id="PF00482">
    <property type="entry name" value="T2SSF"/>
    <property type="match status" value="2"/>
</dbReference>
<feature type="transmembrane region" description="Helical" evidence="8">
    <location>
        <begin position="164"/>
        <end position="185"/>
    </location>
</feature>
<feature type="transmembrane region" description="Helical" evidence="8">
    <location>
        <begin position="360"/>
        <end position="381"/>
    </location>
</feature>
<evidence type="ECO:0000256" key="1">
    <source>
        <dbReference type="ARBA" id="ARBA00004429"/>
    </source>
</evidence>
<dbReference type="AlphaFoldDB" id="A0A0F3GJ76"/>
<dbReference type="InterPro" id="IPR042094">
    <property type="entry name" value="T2SS_GspF_sf"/>
</dbReference>
<keyword evidence="11" id="KW-1185">Reference proteome</keyword>
<evidence type="ECO:0000313" key="11">
    <source>
        <dbReference type="Proteomes" id="UP000033423"/>
    </source>
</evidence>
<dbReference type="PRINTS" id="PR00812">
    <property type="entry name" value="BCTERIALGSPF"/>
</dbReference>
<feature type="domain" description="Type II secretion system protein GspF" evidence="9">
    <location>
        <begin position="260"/>
        <end position="379"/>
    </location>
</feature>
<dbReference type="Proteomes" id="UP000033423">
    <property type="component" value="Unassembled WGS sequence"/>
</dbReference>
<evidence type="ECO:0000256" key="6">
    <source>
        <dbReference type="ARBA" id="ARBA00022989"/>
    </source>
</evidence>
<evidence type="ECO:0000256" key="3">
    <source>
        <dbReference type="ARBA" id="ARBA00022475"/>
    </source>
</evidence>
<dbReference type="Gene3D" id="1.20.81.30">
    <property type="entry name" value="Type II secretion system (T2SS), domain F"/>
    <property type="match status" value="2"/>
</dbReference>
<sequence length="388" mass="43206">MIFRYSAYRTDGSKETGTVNAENHSDCIRILRQRSLYPSDITEEAHTSSGRLSYAKRSVNLNVITRQLSVLLSSGIPIIEAIRTLSEQQRGYGRELLSDIRDKIMAGMSLSQAMSAYPNVFAEFYINMIGAAETGGNLDAVLEHLADFLETQEELRARVRAASVYPMIMLGVGSVVLLFIFMFVVPKITKIFEDSRQALPFITVVLLWCSHVVGRYWWALIALAVGGWWTLKVFVLRNRILVGVMLNKVPVLNALYLSRFLRISGFLLNGGIPVLTTLKLAAGSIGNAYLQHHIMEAEREIAEGVELSSALTLLPPLVRQIIATGEKTGTLADMLLKAAKGYENEFHMQVKRLLTMLEPILLLAMGLIVGFIVFAVMLPIFELNQIVK</sequence>
<keyword evidence="3" id="KW-1003">Cell membrane</keyword>
<feature type="domain" description="Type II secretion system protein GspF" evidence="9">
    <location>
        <begin position="65"/>
        <end position="186"/>
    </location>
</feature>
<dbReference type="FunFam" id="1.20.81.30:FF:000001">
    <property type="entry name" value="Type II secretion system protein F"/>
    <property type="match status" value="1"/>
</dbReference>
<evidence type="ECO:0000256" key="7">
    <source>
        <dbReference type="ARBA" id="ARBA00023136"/>
    </source>
</evidence>
<keyword evidence="5 8" id="KW-0812">Transmembrane</keyword>
<evidence type="ECO:0000256" key="4">
    <source>
        <dbReference type="ARBA" id="ARBA00022519"/>
    </source>
</evidence>
<gene>
    <name evidence="10" type="ORF">MBAV_005789</name>
</gene>
<evidence type="ECO:0000256" key="5">
    <source>
        <dbReference type="ARBA" id="ARBA00022692"/>
    </source>
</evidence>
<accession>A0A0F3GJ76</accession>
<comment type="subcellular location">
    <subcellularLocation>
        <location evidence="1">Cell inner membrane</location>
        <topology evidence="1">Multi-pass membrane protein</topology>
    </subcellularLocation>
</comment>
<dbReference type="InterPro" id="IPR018076">
    <property type="entry name" value="T2SS_GspF_dom"/>
</dbReference>
<evidence type="ECO:0000256" key="2">
    <source>
        <dbReference type="ARBA" id="ARBA00005745"/>
    </source>
</evidence>
<comment type="caution">
    <text evidence="10">The sequence shown here is derived from an EMBL/GenBank/DDBJ whole genome shotgun (WGS) entry which is preliminary data.</text>
</comment>
<evidence type="ECO:0000259" key="9">
    <source>
        <dbReference type="Pfam" id="PF00482"/>
    </source>
</evidence>